<name>A0A1M6BFF5_9VIBR</name>
<dbReference type="Proteomes" id="UP000184608">
    <property type="component" value="Unassembled WGS sequence"/>
</dbReference>
<dbReference type="PANTHER" id="PTHR33121:SF79">
    <property type="entry name" value="CYCLIC DI-GMP PHOSPHODIESTERASE PDED-RELATED"/>
    <property type="match status" value="1"/>
</dbReference>
<dbReference type="SUPFAM" id="SSF141868">
    <property type="entry name" value="EAL domain-like"/>
    <property type="match status" value="1"/>
</dbReference>
<dbReference type="InterPro" id="IPR050706">
    <property type="entry name" value="Cyclic-di-GMP_PDE-like"/>
</dbReference>
<evidence type="ECO:0000313" key="3">
    <source>
        <dbReference type="EMBL" id="SHI47439.1"/>
    </source>
</evidence>
<dbReference type="EMBL" id="FQXZ01000041">
    <property type="protein sequence ID" value="SHI47439.1"/>
    <property type="molecule type" value="Genomic_DNA"/>
</dbReference>
<dbReference type="GO" id="GO:0071111">
    <property type="term" value="F:cyclic-guanylate-specific phosphodiesterase activity"/>
    <property type="evidence" value="ECO:0007669"/>
    <property type="project" value="InterPro"/>
</dbReference>
<dbReference type="InterPro" id="IPR029787">
    <property type="entry name" value="Nucleotide_cyclase"/>
</dbReference>
<evidence type="ECO:0000259" key="2">
    <source>
        <dbReference type="PROSITE" id="PS50887"/>
    </source>
</evidence>
<evidence type="ECO:0000313" key="4">
    <source>
        <dbReference type="Proteomes" id="UP000184608"/>
    </source>
</evidence>
<dbReference type="Pfam" id="PF00563">
    <property type="entry name" value="EAL"/>
    <property type="match status" value="1"/>
</dbReference>
<feature type="domain" description="EAL" evidence="1">
    <location>
        <begin position="354"/>
        <end position="609"/>
    </location>
</feature>
<dbReference type="InterPro" id="IPR035919">
    <property type="entry name" value="EAL_sf"/>
</dbReference>
<evidence type="ECO:0000259" key="1">
    <source>
        <dbReference type="PROSITE" id="PS50883"/>
    </source>
</evidence>
<dbReference type="PROSITE" id="PS50883">
    <property type="entry name" value="EAL"/>
    <property type="match status" value="1"/>
</dbReference>
<accession>A0A1M6BFF5</accession>
<dbReference type="Gene3D" id="3.30.70.270">
    <property type="match status" value="1"/>
</dbReference>
<dbReference type="InterPro" id="IPR000160">
    <property type="entry name" value="GGDEF_dom"/>
</dbReference>
<dbReference type="PANTHER" id="PTHR33121">
    <property type="entry name" value="CYCLIC DI-GMP PHOSPHODIESTERASE PDEF"/>
    <property type="match status" value="1"/>
</dbReference>
<dbReference type="STRING" id="1216006.VA7868_03784"/>
<dbReference type="SUPFAM" id="SSF55073">
    <property type="entry name" value="Nucleotide cyclase"/>
    <property type="match status" value="1"/>
</dbReference>
<dbReference type="PROSITE" id="PS50887">
    <property type="entry name" value="GGDEF"/>
    <property type="match status" value="1"/>
</dbReference>
<dbReference type="InterPro" id="IPR001633">
    <property type="entry name" value="EAL_dom"/>
</dbReference>
<keyword evidence="4" id="KW-1185">Reference proteome</keyword>
<dbReference type="SMART" id="SM00267">
    <property type="entry name" value="GGDEF"/>
    <property type="match status" value="1"/>
</dbReference>
<dbReference type="NCBIfam" id="TIGR00254">
    <property type="entry name" value="GGDEF"/>
    <property type="match status" value="1"/>
</dbReference>
<dbReference type="OrthoDB" id="9787514at2"/>
<dbReference type="Gene3D" id="3.20.20.450">
    <property type="entry name" value="EAL domain"/>
    <property type="match status" value="1"/>
</dbReference>
<reference evidence="3 4" key="1">
    <citation type="submission" date="2016-11" db="EMBL/GenBank/DDBJ databases">
        <authorList>
            <person name="Jaros S."/>
            <person name="Januszkiewicz K."/>
            <person name="Wedrychowicz H."/>
        </authorList>
    </citation>
    <scope>NUCLEOTIDE SEQUENCE [LARGE SCALE GENOMIC DNA]</scope>
    <source>
        <strain evidence="3 4">CECT 7868</strain>
    </source>
</reference>
<gene>
    <name evidence="3" type="primary">cph2_4</name>
    <name evidence="3" type="ORF">VA7868_03784</name>
</gene>
<dbReference type="SMART" id="SM00052">
    <property type="entry name" value="EAL"/>
    <property type="match status" value="1"/>
</dbReference>
<dbReference type="AlphaFoldDB" id="A0A1M6BFF5"/>
<proteinExistence type="predicted"/>
<organism evidence="3 4">
    <name type="scientific">Vibrio aerogenes CECT 7868</name>
    <dbReference type="NCBI Taxonomy" id="1216006"/>
    <lineage>
        <taxon>Bacteria</taxon>
        <taxon>Pseudomonadati</taxon>
        <taxon>Pseudomonadota</taxon>
        <taxon>Gammaproteobacteria</taxon>
        <taxon>Vibrionales</taxon>
        <taxon>Vibrionaceae</taxon>
        <taxon>Vibrio</taxon>
    </lineage>
</organism>
<dbReference type="Pfam" id="PF00990">
    <property type="entry name" value="GGDEF"/>
    <property type="match status" value="1"/>
</dbReference>
<dbReference type="CDD" id="cd01948">
    <property type="entry name" value="EAL"/>
    <property type="match status" value="1"/>
</dbReference>
<feature type="domain" description="GGDEF" evidence="2">
    <location>
        <begin position="213"/>
        <end position="341"/>
    </location>
</feature>
<sequence>MKMDKHSLFRERSLQAISELIDTTDGSLYQHATDILHHALSSYASLLIEIDRTSQSKRLLATSPKMRAEDNICRDLETLLTQQMKYIRDDYFIIPVHTSLRFPQERYVVQHQIEGYFGTTLQCSVPGNLCYVFISLTTEPIDDPDTLYEWHQLIAQIIQQNQKHDYLARRVDLLLNRLNHEVSHDNLTNLMNKSYLTDTLERLMISPPETGPKLFSLGLLDIKNFSLINDVHGAYAGDQVLKYVAQVMTNLIQDEQFVFRLANDEFAFITFRQNPVSLCEKMIKQISHGYHDAQHHISLKVRIGLATYTQSSVNADELLLHASLALKECKTANQMICSYETSLSEAYLRKTELINALKKELSQCIDASDALYIKLQPIVRRHQGVWSYFEVLARWMHPTLGEISPVEFIEVAEESGLIISLGRRIIRLACLAKQDIESHGYQIRLSINCSAQELSQSHIYTEYLTEQVSSFGFNPDEFTIEITETTLLVQQHLAKKTLGQLRSAGFKIALDDFGTGYSSLNYIHSYPIDCIKIDASFIKNMLNSYKSEQVVSLIIQLANQLNIDLVAEGVEQKHILYKLYHMGCNQIQGYWFSCPILTQEVISHLLTQTQSSASDTLINLRSS</sequence>
<dbReference type="CDD" id="cd01949">
    <property type="entry name" value="GGDEF"/>
    <property type="match status" value="1"/>
</dbReference>
<dbReference type="InterPro" id="IPR043128">
    <property type="entry name" value="Rev_trsase/Diguanyl_cyclase"/>
</dbReference>
<protein>
    <submittedName>
        <fullName evidence="3">Phytochrome-like protein cph2</fullName>
    </submittedName>
</protein>